<proteinExistence type="inferred from homology"/>
<dbReference type="AlphaFoldDB" id="A0A9P1I5Y9"/>
<dbReference type="Proteomes" id="UP001152747">
    <property type="component" value="Unassembled WGS sequence"/>
</dbReference>
<protein>
    <recommendedName>
        <fullName evidence="7">Akirin</fullName>
    </recommendedName>
</protein>
<dbReference type="GO" id="GO:0045944">
    <property type="term" value="P:positive regulation of transcription by RNA polymerase II"/>
    <property type="evidence" value="ECO:0007669"/>
    <property type="project" value="TreeGrafter"/>
</dbReference>
<comment type="similarity">
    <text evidence="2">Belongs to the akirin family.</text>
</comment>
<comment type="caution">
    <text evidence="5">The sequence shown here is derived from an EMBL/GenBank/DDBJ whole genome shotgun (WGS) entry which is preliminary data.</text>
</comment>
<comment type="subcellular location">
    <subcellularLocation>
        <location evidence="1">Nucleus</location>
    </subcellularLocation>
</comment>
<keyword evidence="3" id="KW-0539">Nucleus</keyword>
<dbReference type="InterPro" id="IPR024132">
    <property type="entry name" value="Akirin"/>
</dbReference>
<evidence type="ECO:0000256" key="3">
    <source>
        <dbReference type="ARBA" id="ARBA00023242"/>
    </source>
</evidence>
<evidence type="ECO:0000313" key="5">
    <source>
        <dbReference type="EMBL" id="CAI5438808.1"/>
    </source>
</evidence>
<dbReference type="EMBL" id="CANHGI010000001">
    <property type="protein sequence ID" value="CAI5438808.1"/>
    <property type="molecule type" value="Genomic_DNA"/>
</dbReference>
<dbReference type="GO" id="GO:0000785">
    <property type="term" value="C:chromatin"/>
    <property type="evidence" value="ECO:0007669"/>
    <property type="project" value="TreeGrafter"/>
</dbReference>
<keyword evidence="6" id="KW-1185">Reference proteome</keyword>
<evidence type="ECO:0000313" key="6">
    <source>
        <dbReference type="Proteomes" id="UP001152747"/>
    </source>
</evidence>
<dbReference type="PANTHER" id="PTHR13293:SF6">
    <property type="entry name" value="AKIRIN-RELATED"/>
    <property type="match status" value="1"/>
</dbReference>
<evidence type="ECO:0000256" key="2">
    <source>
        <dbReference type="ARBA" id="ARBA00005625"/>
    </source>
</evidence>
<reference evidence="5" key="1">
    <citation type="submission" date="2022-11" db="EMBL/GenBank/DDBJ databases">
        <authorList>
            <person name="Kikuchi T."/>
        </authorList>
    </citation>
    <scope>NUCLEOTIDE SEQUENCE</scope>
    <source>
        <strain evidence="5">PS1010</strain>
    </source>
</reference>
<feature type="region of interest" description="Disordered" evidence="4">
    <location>
        <begin position="98"/>
        <end position="148"/>
    </location>
</feature>
<sequence length="223" mass="24880">MACGLALKRPHGHEYESYLADDGYGGEAKRARTATHCSPFRPQMGTIAANLPSTSNFAKVVKAEENSPFAYIADRFRLSPSQLDSYIRSEVKSLKRRKLIPNKTSGDGDGSTASSSNDVSCRKIYRAPKSPAQSGSDSDEDVPASSSKASDALKEAKFTIAQVSLICDRLMKEQETRMRYEFEAELRKKLDEQHEQYVQFCAEQLSQNRADTTENDYSYSYLS</sequence>
<evidence type="ECO:0008006" key="7">
    <source>
        <dbReference type="Google" id="ProtNLM"/>
    </source>
</evidence>
<dbReference type="GO" id="GO:0045089">
    <property type="term" value="P:positive regulation of innate immune response"/>
    <property type="evidence" value="ECO:0007669"/>
    <property type="project" value="TreeGrafter"/>
</dbReference>
<evidence type="ECO:0000256" key="4">
    <source>
        <dbReference type="SAM" id="MobiDB-lite"/>
    </source>
</evidence>
<name>A0A9P1I5Y9_9PELO</name>
<dbReference type="OrthoDB" id="10039914at2759"/>
<evidence type="ECO:0000256" key="1">
    <source>
        <dbReference type="ARBA" id="ARBA00004123"/>
    </source>
</evidence>
<dbReference type="GO" id="GO:0003712">
    <property type="term" value="F:transcription coregulator activity"/>
    <property type="evidence" value="ECO:0007669"/>
    <property type="project" value="TreeGrafter"/>
</dbReference>
<gene>
    <name evidence="5" type="ORF">CAMP_LOCUS1445</name>
</gene>
<dbReference type="GO" id="GO:0005634">
    <property type="term" value="C:nucleus"/>
    <property type="evidence" value="ECO:0007669"/>
    <property type="project" value="UniProtKB-SubCell"/>
</dbReference>
<dbReference type="PANTHER" id="PTHR13293">
    <property type="entry name" value="AKIRIN-RELATED"/>
    <property type="match status" value="1"/>
</dbReference>
<accession>A0A9P1I5Y9</accession>
<organism evidence="5 6">
    <name type="scientific">Caenorhabditis angaria</name>
    <dbReference type="NCBI Taxonomy" id="860376"/>
    <lineage>
        <taxon>Eukaryota</taxon>
        <taxon>Metazoa</taxon>
        <taxon>Ecdysozoa</taxon>
        <taxon>Nematoda</taxon>
        <taxon>Chromadorea</taxon>
        <taxon>Rhabditida</taxon>
        <taxon>Rhabditina</taxon>
        <taxon>Rhabditomorpha</taxon>
        <taxon>Rhabditoidea</taxon>
        <taxon>Rhabditidae</taxon>
        <taxon>Peloderinae</taxon>
        <taxon>Caenorhabditis</taxon>
    </lineage>
</organism>